<evidence type="ECO:0000256" key="1">
    <source>
        <dbReference type="SAM" id="MobiDB-lite"/>
    </source>
</evidence>
<evidence type="ECO:0000313" key="3">
    <source>
        <dbReference type="Proteomes" id="UP000252519"/>
    </source>
</evidence>
<feature type="compositionally biased region" description="Polar residues" evidence="1">
    <location>
        <begin position="1"/>
        <end position="23"/>
    </location>
</feature>
<keyword evidence="3" id="KW-1185">Reference proteome</keyword>
<gene>
    <name evidence="2" type="ORF">ANCCAN_23347</name>
</gene>
<dbReference type="InterPro" id="IPR036465">
    <property type="entry name" value="vWFA_dom_sf"/>
</dbReference>
<proteinExistence type="predicted"/>
<dbReference type="AlphaFoldDB" id="A0A368FIS8"/>
<sequence length="216" mass="23310">MQPSTTTSVQTASTPPRITSIGITPTPPLCFPATTSFRISFLIDASNGSNMFMDSQESVIKSVANRFELGGGQQQTSFIISGMADSYISGGRAKNPEDIDADINKIAADDRFGQMVLNAGESLQGYLDSPDSPIDCCGPPFVIVLMGQQSKDNIQDSYSNLHTKGYEMLAIDMTGNVAPSLIPVFGARNVKSYTGTLDSLTSWIQDRICRIKYSEL</sequence>
<protein>
    <recommendedName>
        <fullName evidence="4">VWFA domain-containing protein</fullName>
    </recommendedName>
</protein>
<dbReference type="Proteomes" id="UP000252519">
    <property type="component" value="Unassembled WGS sequence"/>
</dbReference>
<dbReference type="OrthoDB" id="10485561at2759"/>
<name>A0A368FIS8_ANCCA</name>
<dbReference type="SUPFAM" id="SSF53300">
    <property type="entry name" value="vWA-like"/>
    <property type="match status" value="1"/>
</dbReference>
<comment type="caution">
    <text evidence="2">The sequence shown here is derived from an EMBL/GenBank/DDBJ whole genome shotgun (WGS) entry which is preliminary data.</text>
</comment>
<organism evidence="2 3">
    <name type="scientific">Ancylostoma caninum</name>
    <name type="common">Dog hookworm</name>
    <dbReference type="NCBI Taxonomy" id="29170"/>
    <lineage>
        <taxon>Eukaryota</taxon>
        <taxon>Metazoa</taxon>
        <taxon>Ecdysozoa</taxon>
        <taxon>Nematoda</taxon>
        <taxon>Chromadorea</taxon>
        <taxon>Rhabditida</taxon>
        <taxon>Rhabditina</taxon>
        <taxon>Rhabditomorpha</taxon>
        <taxon>Strongyloidea</taxon>
        <taxon>Ancylostomatidae</taxon>
        <taxon>Ancylostomatinae</taxon>
        <taxon>Ancylostoma</taxon>
    </lineage>
</organism>
<dbReference type="EMBL" id="JOJR01001442">
    <property type="protein sequence ID" value="RCN30879.1"/>
    <property type="molecule type" value="Genomic_DNA"/>
</dbReference>
<feature type="region of interest" description="Disordered" evidence="1">
    <location>
        <begin position="1"/>
        <end position="24"/>
    </location>
</feature>
<evidence type="ECO:0008006" key="4">
    <source>
        <dbReference type="Google" id="ProtNLM"/>
    </source>
</evidence>
<reference evidence="2 3" key="1">
    <citation type="submission" date="2014-10" db="EMBL/GenBank/DDBJ databases">
        <title>Draft genome of the hookworm Ancylostoma caninum.</title>
        <authorList>
            <person name="Mitreva M."/>
        </authorList>
    </citation>
    <scope>NUCLEOTIDE SEQUENCE [LARGE SCALE GENOMIC DNA]</scope>
    <source>
        <strain evidence="2 3">Baltimore</strain>
    </source>
</reference>
<evidence type="ECO:0000313" key="2">
    <source>
        <dbReference type="EMBL" id="RCN30879.1"/>
    </source>
</evidence>
<accession>A0A368FIS8</accession>